<protein>
    <submittedName>
        <fullName evidence="4">Putative two-component system sensor kinase</fullName>
    </submittedName>
</protein>
<evidence type="ECO:0000313" key="4">
    <source>
        <dbReference type="EMBL" id="CUS44693.1"/>
    </source>
</evidence>
<keyword evidence="1" id="KW-0175">Coiled coil</keyword>
<dbReference type="GO" id="GO:0000155">
    <property type="term" value="F:phosphorelay sensor kinase activity"/>
    <property type="evidence" value="ECO:0007669"/>
    <property type="project" value="InterPro"/>
</dbReference>
<dbReference type="AlphaFoldDB" id="A0A160TJM3"/>
<accession>A0A160TJM3</accession>
<evidence type="ECO:0000256" key="1">
    <source>
        <dbReference type="SAM" id="Coils"/>
    </source>
</evidence>
<dbReference type="SUPFAM" id="SSF55874">
    <property type="entry name" value="ATPase domain of HSP90 chaperone/DNA topoisomerase II/histidine kinase"/>
    <property type="match status" value="1"/>
</dbReference>
<keyword evidence="2" id="KW-0472">Membrane</keyword>
<feature type="transmembrane region" description="Helical" evidence="2">
    <location>
        <begin position="127"/>
        <end position="152"/>
    </location>
</feature>
<name>A0A160TJM3_9ZZZZ</name>
<dbReference type="Gene3D" id="3.30.565.10">
    <property type="entry name" value="Histidine kinase-like ATPase, C-terminal domain"/>
    <property type="match status" value="1"/>
</dbReference>
<dbReference type="Pfam" id="PF06580">
    <property type="entry name" value="His_kinase"/>
    <property type="match status" value="1"/>
</dbReference>
<keyword evidence="4" id="KW-0418">Kinase</keyword>
<dbReference type="PANTHER" id="PTHR34220:SF7">
    <property type="entry name" value="SENSOR HISTIDINE KINASE YPDA"/>
    <property type="match status" value="1"/>
</dbReference>
<dbReference type="InterPro" id="IPR050640">
    <property type="entry name" value="Bact_2-comp_sensor_kinase"/>
</dbReference>
<proteinExistence type="predicted"/>
<evidence type="ECO:0000259" key="3">
    <source>
        <dbReference type="Pfam" id="PF06580"/>
    </source>
</evidence>
<feature type="transmembrane region" description="Helical" evidence="2">
    <location>
        <begin position="60"/>
        <end position="79"/>
    </location>
</feature>
<feature type="coiled-coil region" evidence="1">
    <location>
        <begin position="158"/>
        <end position="185"/>
    </location>
</feature>
<gene>
    <name evidence="4" type="ORF">MGWOODY_Smn3669</name>
</gene>
<dbReference type="EMBL" id="CZQE01000167">
    <property type="protein sequence ID" value="CUS44693.1"/>
    <property type="molecule type" value="Genomic_DNA"/>
</dbReference>
<feature type="transmembrane region" description="Helical" evidence="2">
    <location>
        <begin position="86"/>
        <end position="107"/>
    </location>
</feature>
<evidence type="ECO:0000256" key="2">
    <source>
        <dbReference type="SAM" id="Phobius"/>
    </source>
</evidence>
<dbReference type="InterPro" id="IPR010559">
    <property type="entry name" value="Sig_transdc_His_kin_internal"/>
</dbReference>
<keyword evidence="2" id="KW-1133">Transmembrane helix</keyword>
<feature type="transmembrane region" description="Helical" evidence="2">
    <location>
        <begin position="20"/>
        <end position="40"/>
    </location>
</feature>
<feature type="domain" description="Signal transduction histidine kinase internal region" evidence="3">
    <location>
        <begin position="175"/>
        <end position="254"/>
    </location>
</feature>
<sequence>MLGHDRADAMRRGQTLIRLAGIWANWLVVALITSVQTYVAGLTTGTPQPWLTAFGNGVPWYSVWALLTPLVVAVARRFADERRVALLLAIHLGAGLAVVVLHSVLYASLNAMIYGNAPWAPWSRDLLLLKLTGSIHVQLMIYAIIVGIVLGARAYRTLRDREIAAARLETRLAEAETAALRAQLQPHFLFNTLNAISALVPDDPVTAQRLIARLGDLLRLSIDRHRSQRSPLADELDFTDTYLAIEEARLGDRLRIVRRVADEALTVPVPALLLQPLVENAVRHGIAPLVSGGTLTIEAGLVGGRLRLVVADDGKGAGEIVEGVGLGNARLRLQQLYRADSSLEIETAPGRGFRVTIMVPR</sequence>
<keyword evidence="4" id="KW-0808">Transferase</keyword>
<dbReference type="PANTHER" id="PTHR34220">
    <property type="entry name" value="SENSOR HISTIDINE KINASE YPDA"/>
    <property type="match status" value="1"/>
</dbReference>
<reference evidence="4" key="1">
    <citation type="submission" date="2015-10" db="EMBL/GenBank/DDBJ databases">
        <authorList>
            <person name="Gilbert D.G."/>
        </authorList>
    </citation>
    <scope>NUCLEOTIDE SEQUENCE</scope>
</reference>
<organism evidence="4">
    <name type="scientific">hydrothermal vent metagenome</name>
    <dbReference type="NCBI Taxonomy" id="652676"/>
    <lineage>
        <taxon>unclassified sequences</taxon>
        <taxon>metagenomes</taxon>
        <taxon>ecological metagenomes</taxon>
    </lineage>
</organism>
<dbReference type="GO" id="GO:0016020">
    <property type="term" value="C:membrane"/>
    <property type="evidence" value="ECO:0007669"/>
    <property type="project" value="InterPro"/>
</dbReference>
<dbReference type="InterPro" id="IPR036890">
    <property type="entry name" value="HATPase_C_sf"/>
</dbReference>
<keyword evidence="2" id="KW-0812">Transmembrane</keyword>